<dbReference type="STRING" id="1314773.A0A3N2Q3W4"/>
<evidence type="ECO:0000256" key="2">
    <source>
        <dbReference type="PROSITE-ProRule" id="PRU00708"/>
    </source>
</evidence>
<feature type="repeat" description="PPR" evidence="2">
    <location>
        <begin position="643"/>
        <end position="677"/>
    </location>
</feature>
<dbReference type="GeneID" id="39577162"/>
<dbReference type="PROSITE" id="PS51375">
    <property type="entry name" value="PPR"/>
    <property type="match status" value="1"/>
</dbReference>
<organism evidence="3 4">
    <name type="scientific">Sodiomyces alkalinus (strain CBS 110278 / VKM F-3762 / F11)</name>
    <name type="common">Alkaliphilic filamentous fungus</name>
    <dbReference type="NCBI Taxonomy" id="1314773"/>
    <lineage>
        <taxon>Eukaryota</taxon>
        <taxon>Fungi</taxon>
        <taxon>Dikarya</taxon>
        <taxon>Ascomycota</taxon>
        <taxon>Pezizomycotina</taxon>
        <taxon>Sordariomycetes</taxon>
        <taxon>Hypocreomycetidae</taxon>
        <taxon>Glomerellales</taxon>
        <taxon>Plectosphaerellaceae</taxon>
        <taxon>Sodiomyces</taxon>
    </lineage>
</organism>
<sequence>MRAHLARHVSRRALVSRPRMPSCAVFSSPSRRQIPVIPSSWRNIICRRTFFGIFQKAPRQIKKPEYEPGWTVVLTWRNRTLDNLRPPPRKELVEAFRELFSYKQRFGVAVNSTQARHSRNLLRYLLENPHDEPDEGLTLLDLTTARDALLKPPKEDRAEHLEFSKALYEAIKRERELLGEDESASTFHAGGQGDDEGAAAYDLKAYLWALTEYGASTEARTELRKHWAQLKAAGLPLQSSKALWLIVLRGFAHEGREEELLETASEAEKEGVDYTPGFHHTMTEFFAKQDRSKETRKWFTKPITGNKLPRSDTYKELLLFSSRGKNREWVNPVFQQLVDANPSKPYWDIVYQWAVLSMGKGLDDLKGMFQVVAKHNPDDPSVLPDVDTINGLIEVAVNKNDPYLADRLLSFASELGIQPNAMTFILQMDSRIKAKDLSAARESYRSLSQSSLQGEEDLPVINRYLQALCDMPQPDLKAIREILDVLEQRIVTLDPDTVVALCTVYLKYDQQFDIIDTLSLNIFQHSTDQRKSVRDAFIAYCLDRKNSTARVWDAYSILRQFFLETGVEDRTELMQAFFERKRPDMAIHVFGHMRQHVNRSFHPTIDTYIQCFEGLGNCADPDAKEHLALVHNMLKMDLAIQPNTRLYNALMLAYAACGRPARAMDFWHDIVRSAEGPSYSSLEIVFAVCEKLPYGDQTAREIWKKLETLEVDVPPSVFAAYVGGLAGNGNVAVVQEAIKGMPQTVGYGPDVMTLGIAHNALPGQTLQRKFADWAAETYPKLWSEVKRKRYHRTSNGLIKYKLQRTLRA</sequence>
<evidence type="ECO:0000313" key="3">
    <source>
        <dbReference type="EMBL" id="ROT41461.1"/>
    </source>
</evidence>
<dbReference type="OrthoDB" id="185373at2759"/>
<dbReference type="PANTHER" id="PTHR46128:SF329">
    <property type="entry name" value="MITOCHONDRIAL GROUP I INTRON SPLICING FACTOR DMR1"/>
    <property type="match status" value="1"/>
</dbReference>
<evidence type="ECO:0000256" key="1">
    <source>
        <dbReference type="ARBA" id="ARBA00007626"/>
    </source>
</evidence>
<accession>A0A3N2Q3W4</accession>
<gene>
    <name evidence="3" type="ORF">SODALDRAFT_292175</name>
</gene>
<dbReference type="InterPro" id="IPR002885">
    <property type="entry name" value="PPR_rpt"/>
</dbReference>
<dbReference type="PANTHER" id="PTHR46128">
    <property type="entry name" value="MITOCHONDRIAL GROUP I INTRON SPLICING FACTOR CCM1"/>
    <property type="match status" value="1"/>
</dbReference>
<dbReference type="Proteomes" id="UP000272025">
    <property type="component" value="Unassembled WGS sequence"/>
</dbReference>
<name>A0A3N2Q3W4_SODAK</name>
<evidence type="ECO:0000313" key="4">
    <source>
        <dbReference type="Proteomes" id="UP000272025"/>
    </source>
</evidence>
<reference evidence="3 4" key="1">
    <citation type="journal article" date="2018" name="Mol. Ecol.">
        <title>The obligate alkalophilic soda-lake fungus Sodiomyces alkalinus has shifted to a protein diet.</title>
        <authorList>
            <person name="Grum-Grzhimaylo A.A."/>
            <person name="Falkoski D.L."/>
            <person name="van den Heuvel J."/>
            <person name="Valero-Jimenez C.A."/>
            <person name="Min B."/>
            <person name="Choi I.G."/>
            <person name="Lipzen A."/>
            <person name="Daum C.G."/>
            <person name="Aanen D.K."/>
            <person name="Tsang A."/>
            <person name="Henrissat B."/>
            <person name="Bilanenko E.N."/>
            <person name="de Vries R.P."/>
            <person name="van Kan J.A.L."/>
            <person name="Grigoriev I.V."/>
            <person name="Debets A.J.M."/>
        </authorList>
    </citation>
    <scope>NUCLEOTIDE SEQUENCE [LARGE SCALE GENOMIC DNA]</scope>
    <source>
        <strain evidence="3 4">F11</strain>
    </source>
</reference>
<dbReference type="InterPro" id="IPR011990">
    <property type="entry name" value="TPR-like_helical_dom_sf"/>
</dbReference>
<comment type="similarity">
    <text evidence="1">Belongs to the PPR family. P subfamily.</text>
</comment>
<keyword evidence="4" id="KW-1185">Reference proteome</keyword>
<protein>
    <submittedName>
        <fullName evidence="3">Complex I intermediate-associated protein</fullName>
    </submittedName>
</protein>
<dbReference type="InterPro" id="IPR050872">
    <property type="entry name" value="PPR_P_subfamily"/>
</dbReference>
<dbReference type="SUPFAM" id="SSF48452">
    <property type="entry name" value="TPR-like"/>
    <property type="match status" value="1"/>
</dbReference>
<dbReference type="Pfam" id="PF01535">
    <property type="entry name" value="PPR"/>
    <property type="match status" value="1"/>
</dbReference>
<dbReference type="AlphaFoldDB" id="A0A3N2Q3W4"/>
<proteinExistence type="inferred from homology"/>
<dbReference type="Gene3D" id="1.25.40.10">
    <property type="entry name" value="Tetratricopeptide repeat domain"/>
    <property type="match status" value="2"/>
</dbReference>
<dbReference type="RefSeq" id="XP_028469267.1">
    <property type="nucleotide sequence ID" value="XM_028608684.1"/>
</dbReference>
<dbReference type="EMBL" id="ML119052">
    <property type="protein sequence ID" value="ROT41461.1"/>
    <property type="molecule type" value="Genomic_DNA"/>
</dbReference>